<dbReference type="GeneID" id="77943164"/>
<dbReference type="KEGG" id="vg:77943164"/>
<organism evidence="1 2">
    <name type="scientific">Gordonia phage Mollymur</name>
    <dbReference type="NCBI Taxonomy" id="2590895"/>
    <lineage>
        <taxon>Viruses</taxon>
        <taxon>Duplodnaviria</taxon>
        <taxon>Heunggongvirae</taxon>
        <taxon>Uroviricota</taxon>
        <taxon>Caudoviricetes</taxon>
        <taxon>Mollymurvirus</taxon>
        <taxon>Mollymurvirus mollymur</taxon>
    </lineage>
</organism>
<proteinExistence type="predicted"/>
<dbReference type="Proteomes" id="UP000319811">
    <property type="component" value="Segment"/>
</dbReference>
<accession>A0A4Y6E9U1</accession>
<reference evidence="1 2" key="1">
    <citation type="submission" date="2019-05" db="EMBL/GenBank/DDBJ databases">
        <authorList>
            <person name="Murphy M.E."/>
            <person name="Alvaro L.E."/>
            <person name="Baker K.N."/>
            <person name="Baxter I.S."/>
            <person name="Brown M.R."/>
            <person name="Driscoll K.D."/>
            <person name="Elrubaie J.M."/>
            <person name="Feith S.L."/>
            <person name="Indihar D.F."/>
            <person name="Knoch V.T."/>
            <person name="Koirtyohann K.M."/>
            <person name="Kratz M.A."/>
            <person name="Lear A.H."/>
            <person name="Lindblom K.E."/>
            <person name="Marcus E.R."/>
            <person name="Sensor R."/>
            <person name="Sherman S.J."/>
            <person name="Swift V.R."/>
            <person name="White K.E."/>
            <person name="Wills S.J."/>
            <person name="Gatt S.M."/>
            <person name="Lohbauer S.A."/>
            <person name="Power T.R."/>
            <person name="Rosales K.A."/>
            <person name="Sisson B.M."/>
            <person name="Isern S."/>
            <person name="Michael S.F."/>
            <person name="Monti D.L."/>
            <person name="Garlena R.A."/>
            <person name="Russell D.A."/>
            <person name="Pope W.H."/>
            <person name="Jacobs-Sera D."/>
            <person name="Hatfull G.F."/>
        </authorList>
    </citation>
    <scope>NUCLEOTIDE SEQUENCE [LARGE SCALE GENOMIC DNA]</scope>
</reference>
<keyword evidence="2" id="KW-1185">Reference proteome</keyword>
<evidence type="ECO:0000313" key="2">
    <source>
        <dbReference type="Proteomes" id="UP000319811"/>
    </source>
</evidence>
<evidence type="ECO:0000313" key="1">
    <source>
        <dbReference type="EMBL" id="QDF15441.1"/>
    </source>
</evidence>
<dbReference type="RefSeq" id="YP_010667052.1">
    <property type="nucleotide sequence ID" value="NC_070948.1"/>
</dbReference>
<gene>
    <name evidence="1" type="primary">81</name>
    <name evidence="1" type="ORF">SEA_MOLLYMUR_81</name>
</gene>
<name>A0A4Y6E9U1_9CAUD</name>
<sequence>MIETRRGEIRQSLIKFAGDMADEIRYYARAEVPVRIDQGVRDEIEQALRTIFSKLEIPDE</sequence>
<protein>
    <submittedName>
        <fullName evidence="1">Uncharacterized protein</fullName>
    </submittedName>
</protein>
<dbReference type="EMBL" id="MK977705">
    <property type="protein sequence ID" value="QDF15441.1"/>
    <property type="molecule type" value="Genomic_DNA"/>
</dbReference>